<keyword evidence="2" id="KW-1185">Reference proteome</keyword>
<comment type="caution">
    <text evidence="1">The sequence shown here is derived from an EMBL/GenBank/DDBJ whole genome shotgun (WGS) entry which is preliminary data.</text>
</comment>
<evidence type="ECO:0000313" key="1">
    <source>
        <dbReference type="EMBL" id="GBO99170.1"/>
    </source>
</evidence>
<evidence type="ECO:0000313" key="2">
    <source>
        <dbReference type="Proteomes" id="UP000299102"/>
    </source>
</evidence>
<dbReference type="AlphaFoldDB" id="A0A4C1SDI9"/>
<dbReference type="EMBL" id="BGZK01000002">
    <property type="protein sequence ID" value="GBO99170.1"/>
    <property type="molecule type" value="Genomic_DNA"/>
</dbReference>
<protein>
    <submittedName>
        <fullName evidence="1">Uncharacterized protein</fullName>
    </submittedName>
</protein>
<reference evidence="1 2" key="1">
    <citation type="journal article" date="2019" name="Commun. Biol.">
        <title>The bagworm genome reveals a unique fibroin gene that provides high tensile strength.</title>
        <authorList>
            <person name="Kono N."/>
            <person name="Nakamura H."/>
            <person name="Ohtoshi R."/>
            <person name="Tomita M."/>
            <person name="Numata K."/>
            <person name="Arakawa K."/>
        </authorList>
    </citation>
    <scope>NUCLEOTIDE SEQUENCE [LARGE SCALE GENOMIC DNA]</scope>
</reference>
<sequence length="255" mass="27660">MILLHNDVVFQSEFHDQHNRILLKDCKTLQLRLANPPRLQNNDTTSGKLYKSATCPEPNAITAARPQIALARPLLPELVRGPSYVLARPGKSSLCSERIRFKSRSEKKSRMGSGLGSTAKTIYKGHKAVSTAATTSARHCQTMLILVDTPASTTVEKAEIKIFSGAPAFKICNTFSAPGQRAARACWRMGGIRFELKRAHSALVTRAPPAPPAPPAPAFRAAPARGIPLIAVCNSSEIAFIRRSHATPHSTPAQR</sequence>
<dbReference type="Proteomes" id="UP000299102">
    <property type="component" value="Unassembled WGS sequence"/>
</dbReference>
<accession>A0A4C1SDI9</accession>
<name>A0A4C1SDI9_EUMVA</name>
<gene>
    <name evidence="1" type="ORF">EVAR_477_1</name>
</gene>
<proteinExistence type="predicted"/>
<organism evidence="1 2">
    <name type="scientific">Eumeta variegata</name>
    <name type="common">Bagworm moth</name>
    <name type="synonym">Eumeta japonica</name>
    <dbReference type="NCBI Taxonomy" id="151549"/>
    <lineage>
        <taxon>Eukaryota</taxon>
        <taxon>Metazoa</taxon>
        <taxon>Ecdysozoa</taxon>
        <taxon>Arthropoda</taxon>
        <taxon>Hexapoda</taxon>
        <taxon>Insecta</taxon>
        <taxon>Pterygota</taxon>
        <taxon>Neoptera</taxon>
        <taxon>Endopterygota</taxon>
        <taxon>Lepidoptera</taxon>
        <taxon>Glossata</taxon>
        <taxon>Ditrysia</taxon>
        <taxon>Tineoidea</taxon>
        <taxon>Psychidae</taxon>
        <taxon>Oiketicinae</taxon>
        <taxon>Eumeta</taxon>
    </lineage>
</organism>